<dbReference type="RefSeq" id="WP_326088669.1">
    <property type="nucleotide sequence ID" value="NZ_JARLKZ010000008.1"/>
</dbReference>
<keyword evidence="1" id="KW-0472">Membrane</keyword>
<name>A0ABU6GNF9_9BACL</name>
<feature type="transmembrane region" description="Helical" evidence="1">
    <location>
        <begin position="223"/>
        <end position="240"/>
    </location>
</feature>
<gene>
    <name evidence="2" type="ORF">P4H66_13825</name>
</gene>
<feature type="transmembrane region" description="Helical" evidence="1">
    <location>
        <begin position="193"/>
        <end position="211"/>
    </location>
</feature>
<organism evidence="2 3">
    <name type="scientific">Paenibacillus dokdonensis</name>
    <dbReference type="NCBI Taxonomy" id="2567944"/>
    <lineage>
        <taxon>Bacteria</taxon>
        <taxon>Bacillati</taxon>
        <taxon>Bacillota</taxon>
        <taxon>Bacilli</taxon>
        <taxon>Bacillales</taxon>
        <taxon>Paenibacillaceae</taxon>
        <taxon>Paenibacillus</taxon>
    </lineage>
</organism>
<keyword evidence="1" id="KW-1133">Transmembrane helix</keyword>
<sequence length="292" mass="32892">MYLAAWIDANDITDTQSRIIVTGLAVILFLWLYIRTARSFKSAATARLDWLQQTLGLYSRAAGMLDGDGAVDSPAEHEQETESLILLLQQCKAAPLVTTELLEAIDAYLKERDSSRHTQLQKMLEREISRRIREQSSIIRSLDNPGWGIGFWKLIRPAVPFAALVLILYWCLQLYQEFHGPDIPALSWASAELWMWFVSCLAAVISFYLAVMTPRKDSTKASYRILALFISAAALAHFAGLTAAPYILAVQFILFLVGFGIHPKRSRRNRPYAGSTELLEASTDIERIKPEK</sequence>
<dbReference type="EMBL" id="JARLKZ010000008">
    <property type="protein sequence ID" value="MEC0240929.1"/>
    <property type="molecule type" value="Genomic_DNA"/>
</dbReference>
<evidence type="ECO:0000256" key="1">
    <source>
        <dbReference type="SAM" id="Phobius"/>
    </source>
</evidence>
<keyword evidence="3" id="KW-1185">Reference proteome</keyword>
<evidence type="ECO:0000313" key="2">
    <source>
        <dbReference type="EMBL" id="MEC0240929.1"/>
    </source>
</evidence>
<feature type="transmembrane region" description="Helical" evidence="1">
    <location>
        <begin position="15"/>
        <end position="34"/>
    </location>
</feature>
<keyword evidence="1" id="KW-0812">Transmembrane</keyword>
<proteinExistence type="predicted"/>
<protein>
    <submittedName>
        <fullName evidence="2">Uncharacterized protein</fullName>
    </submittedName>
</protein>
<comment type="caution">
    <text evidence="2">The sequence shown here is derived from an EMBL/GenBank/DDBJ whole genome shotgun (WGS) entry which is preliminary data.</text>
</comment>
<evidence type="ECO:0000313" key="3">
    <source>
        <dbReference type="Proteomes" id="UP001344632"/>
    </source>
</evidence>
<feature type="transmembrane region" description="Helical" evidence="1">
    <location>
        <begin position="154"/>
        <end position="173"/>
    </location>
</feature>
<dbReference type="Proteomes" id="UP001344632">
    <property type="component" value="Unassembled WGS sequence"/>
</dbReference>
<accession>A0ABU6GNF9</accession>
<reference evidence="2 3" key="1">
    <citation type="submission" date="2023-03" db="EMBL/GenBank/DDBJ databases">
        <title>Bacillus Genome Sequencing.</title>
        <authorList>
            <person name="Dunlap C."/>
        </authorList>
    </citation>
    <scope>NUCLEOTIDE SEQUENCE [LARGE SCALE GENOMIC DNA]</scope>
    <source>
        <strain evidence="2 3">BD-525</strain>
    </source>
</reference>